<gene>
    <name evidence="3" type="ORF">UR38_C0001G0091</name>
</gene>
<dbReference type="Proteomes" id="UP000033995">
    <property type="component" value="Unassembled WGS sequence"/>
</dbReference>
<dbReference type="Gene3D" id="3.40.50.720">
    <property type="entry name" value="NAD(P)-binding Rossmann-like Domain"/>
    <property type="match status" value="1"/>
</dbReference>
<sequence>MHKNKKQKVAVVTGSSKGIGKAIAIRLARDDYYVYVTSFSDEVGGKNTVREIEKTGGKASLQELDVTEEQSVLRLMKLVGKEFGYLDVLINNAERDIVKTIEDSTFEEWKLAIDTKLHGAWLSTKYAIPLLKKSKNANIIMISSNADERPAEDILSYATATAALTSFTKSLAIHLPKYGIRVNAVMPGQVRTDNWGDSKNNDELWKKFAEENPFKRVATVEDIADATILLINDPHKFLNGNFLFVNGGSHLK</sequence>
<reference evidence="3 4" key="1">
    <citation type="journal article" date="2015" name="Nature">
        <title>rRNA introns, odd ribosomes, and small enigmatic genomes across a large radiation of phyla.</title>
        <authorList>
            <person name="Brown C.T."/>
            <person name="Hug L.A."/>
            <person name="Thomas B.C."/>
            <person name="Sharon I."/>
            <person name="Castelle C.J."/>
            <person name="Singh A."/>
            <person name="Wilkins M.J."/>
            <person name="Williams K.H."/>
            <person name="Banfield J.F."/>
        </authorList>
    </citation>
    <scope>NUCLEOTIDE SEQUENCE [LARGE SCALE GENOMIC DNA]</scope>
</reference>
<dbReference type="InterPro" id="IPR036291">
    <property type="entry name" value="NAD(P)-bd_dom_sf"/>
</dbReference>
<dbReference type="CDD" id="cd05233">
    <property type="entry name" value="SDR_c"/>
    <property type="match status" value="1"/>
</dbReference>
<dbReference type="InterPro" id="IPR002347">
    <property type="entry name" value="SDR_fam"/>
</dbReference>
<dbReference type="EMBL" id="LBOZ01000001">
    <property type="protein sequence ID" value="KKP48295.1"/>
    <property type="molecule type" value="Genomic_DNA"/>
</dbReference>
<dbReference type="InterPro" id="IPR051122">
    <property type="entry name" value="SDR_DHRS6-like"/>
</dbReference>
<dbReference type="GO" id="GO:0016491">
    <property type="term" value="F:oxidoreductase activity"/>
    <property type="evidence" value="ECO:0007669"/>
    <property type="project" value="UniProtKB-KW"/>
</dbReference>
<dbReference type="PRINTS" id="PR00080">
    <property type="entry name" value="SDRFAMILY"/>
</dbReference>
<evidence type="ECO:0000256" key="1">
    <source>
        <dbReference type="ARBA" id="ARBA00006484"/>
    </source>
</evidence>
<evidence type="ECO:0000256" key="2">
    <source>
        <dbReference type="ARBA" id="ARBA00023002"/>
    </source>
</evidence>
<dbReference type="PANTHER" id="PTHR43477:SF1">
    <property type="entry name" value="DIHYDROANTICAPSIN 7-DEHYDROGENASE"/>
    <property type="match status" value="1"/>
</dbReference>
<proteinExistence type="inferred from homology"/>
<comment type="similarity">
    <text evidence="1">Belongs to the short-chain dehydrogenases/reductases (SDR) family.</text>
</comment>
<dbReference type="Pfam" id="PF13561">
    <property type="entry name" value="adh_short_C2"/>
    <property type="match status" value="1"/>
</dbReference>
<dbReference type="SUPFAM" id="SSF51735">
    <property type="entry name" value="NAD(P)-binding Rossmann-fold domains"/>
    <property type="match status" value="1"/>
</dbReference>
<accession>A0A0G0CAT4</accession>
<protein>
    <submittedName>
        <fullName evidence="3">3-ketoacyl-(Acyl-carrier-protein) reductase</fullName>
    </submittedName>
</protein>
<dbReference type="AlphaFoldDB" id="A0A0G0CAT4"/>
<keyword evidence="2" id="KW-0560">Oxidoreductase</keyword>
<dbReference type="PRINTS" id="PR00081">
    <property type="entry name" value="GDHRDH"/>
</dbReference>
<organism evidence="3 4">
    <name type="scientific">Candidatus Woesebacteria bacterium GW2011_GWA2_33_28</name>
    <dbReference type="NCBI Taxonomy" id="1618561"/>
    <lineage>
        <taxon>Bacteria</taxon>
        <taxon>Candidatus Woeseibacteriota</taxon>
    </lineage>
</organism>
<evidence type="ECO:0000313" key="4">
    <source>
        <dbReference type="Proteomes" id="UP000033995"/>
    </source>
</evidence>
<name>A0A0G0CAT4_9BACT</name>
<dbReference type="FunFam" id="3.40.50.720:FF:000084">
    <property type="entry name" value="Short-chain dehydrogenase reductase"/>
    <property type="match status" value="1"/>
</dbReference>
<dbReference type="PANTHER" id="PTHR43477">
    <property type="entry name" value="DIHYDROANTICAPSIN 7-DEHYDROGENASE"/>
    <property type="match status" value="1"/>
</dbReference>
<evidence type="ECO:0000313" key="3">
    <source>
        <dbReference type="EMBL" id="KKP48295.1"/>
    </source>
</evidence>
<comment type="caution">
    <text evidence="3">The sequence shown here is derived from an EMBL/GenBank/DDBJ whole genome shotgun (WGS) entry which is preliminary data.</text>
</comment>